<dbReference type="EMBL" id="CM007389">
    <property type="protein sequence ID" value="ONK58805.1"/>
    <property type="molecule type" value="Genomic_DNA"/>
</dbReference>
<dbReference type="PANTHER" id="PTHR11200:SF300">
    <property type="entry name" value="TYPE II INOSITOL 1,4,5-TRISPHOSPHATE 5-PHOSPHATASE"/>
    <property type="match status" value="1"/>
</dbReference>
<dbReference type="FunFam" id="3.60.10.10:FF:000011">
    <property type="entry name" value="Type II inositol polyphosphate 5-phosphatase 15"/>
    <property type="match status" value="1"/>
</dbReference>
<proteinExistence type="inferred from homology"/>
<dbReference type="SUPFAM" id="SSF50978">
    <property type="entry name" value="WD40 repeat-like"/>
    <property type="match status" value="1"/>
</dbReference>
<dbReference type="AlphaFoldDB" id="A0A5P1EBA7"/>
<dbReference type="Proteomes" id="UP000243459">
    <property type="component" value="Chromosome 9"/>
</dbReference>
<dbReference type="InterPro" id="IPR001680">
    <property type="entry name" value="WD40_rpt"/>
</dbReference>
<dbReference type="Pfam" id="PF23755">
    <property type="entry name" value="Ig-like_IP5PC_F"/>
    <property type="match status" value="1"/>
</dbReference>
<keyword evidence="10" id="KW-0812">Transmembrane</keyword>
<sequence>MLSGDRGGVVGAEAAGLGDLGGGGGGIAAAAASIACTRSQLWASTECGVRFWEFSQVFGGHKGRKGGDEESAPFRESGRTSPTMSLVLDERRGLVWTGHKDGKIRSWKMNQDGGVGAEEEEGGSSFREGLSWHAHRSAVLSLILTSNGELWSGHESGVIKAWSWENIEKSLSLTIEERHMAALLIERSFIDLRNLVTVEGVCPLPSVNVKYMLSDNSKSKVWSGGSQSFALWDSQKKELLKVFGINGQVETQVDPSSIHDSYNDDDMKVKLIPSSKKEKSQGSGGFLQRSRNALLGAADAVRRVAAKGAFLEDNRKITALTMSVDGIIWIGCTNGSLIQWDGNGNRLQEFQHRSASVLCICTYGARIWVGYANGNVQVMDLEANLIGGWVAHSNPVVRMAVGGSYIFTLANHGGIRGWYLASPGPIDNILRSELTNKEQLYSKQENFKVLAGTWNVGQERASRDSLVTWLAPAASDVGLVVVGLQEIEMGAGFLAMAAAKESVGLEGSVNGIWWLDSIGKALDEGFERIGSRQLAGLLIGVWARKNLRPHIGDVDAAAVPCGLGRAIGNKGGVGVRIRVFDRTICFVNCHLAAHLEAVNKRNADFDHIYRLMNFGRYYAPGDAHGSGGASSIQCHRSSNATDSGKPELSEADMIVFLGDFNYRLRGITYDEARDLVSQRCFDWLREKDQLRAEMKAGKVFQGLREAHIKFPPTYKFDRYQAGLSGYDSGEKKRIPAWCDRVLYRDNRSVPVAKCSLECPIISCITHYDACLEVMGSDHKPVRCIFTVDVARVDELIRRQQFGEIVSSNEKARVLLEEFLNVPETIVSTNEILLTMLETFSLKITNKCSKDAASFEITCEVKSSFKDKNNSAEVPSKSPFGFPIWLKVLPASGIIKPGQSVDVALNLEDFNALGEFIDGASPNCWAEDTRDQEAILTVNITGRRTRRRRCSVLNAAATPASQQPASRLQQARWWARPNSSRARPPEAHPKGAAAAAAALGGEVGVVDRDGEMHRDRGARPHRERFVIRGTTSQSRRKQMRDQFMRRTRLVLKESEHEPWCRRYIELYNELRESWERLYWDEGYSKKLAQDHANYESAEDDDDDLDFSPYRRSRSQAEQNKGPSFGENARNETWDKARQIRDKFEYDRERRMRDKGLLACLPMLLASITITFAFVVKDL</sequence>
<dbReference type="SMART" id="SM00128">
    <property type="entry name" value="IPPc"/>
    <property type="match status" value="1"/>
</dbReference>
<keyword evidence="4" id="KW-0479">Metal-binding</keyword>
<dbReference type="Gramene" id="ONK58805">
    <property type="protein sequence ID" value="ONK58805"/>
    <property type="gene ID" value="A4U43_C09F16820"/>
</dbReference>
<dbReference type="Pfam" id="PF22669">
    <property type="entry name" value="Exo_endo_phos2"/>
    <property type="match status" value="1"/>
</dbReference>
<evidence type="ECO:0000256" key="5">
    <source>
        <dbReference type="ARBA" id="ARBA00022737"/>
    </source>
</evidence>
<dbReference type="InterPro" id="IPR000300">
    <property type="entry name" value="IPPc"/>
</dbReference>
<evidence type="ECO:0000313" key="13">
    <source>
        <dbReference type="Proteomes" id="UP000243459"/>
    </source>
</evidence>
<dbReference type="InterPro" id="IPR056455">
    <property type="entry name" value="Ig-like_IP5PC_F"/>
</dbReference>
<dbReference type="Pfam" id="PF23754">
    <property type="entry name" value="Beta-prop_IP5PC_F"/>
    <property type="match status" value="1"/>
</dbReference>
<name>A0A5P1EBA7_ASPOF</name>
<evidence type="ECO:0000256" key="4">
    <source>
        <dbReference type="ARBA" id="ARBA00022723"/>
    </source>
</evidence>
<dbReference type="SMART" id="SM00320">
    <property type="entry name" value="WD40"/>
    <property type="match status" value="4"/>
</dbReference>
<evidence type="ECO:0000256" key="9">
    <source>
        <dbReference type="SAM" id="MobiDB-lite"/>
    </source>
</evidence>
<evidence type="ECO:0000313" key="12">
    <source>
        <dbReference type="EMBL" id="ONK58805.1"/>
    </source>
</evidence>
<dbReference type="InterPro" id="IPR036322">
    <property type="entry name" value="WD40_repeat_dom_sf"/>
</dbReference>
<gene>
    <name evidence="12" type="ORF">A4U43_C09F16820</name>
</gene>
<feature type="region of interest" description="Disordered" evidence="9">
    <location>
        <begin position="1093"/>
        <end position="1130"/>
    </location>
</feature>
<dbReference type="GO" id="GO:0004439">
    <property type="term" value="F:phosphatidylinositol-4,5-bisphosphate 5-phosphatase activity"/>
    <property type="evidence" value="ECO:0007669"/>
    <property type="project" value="TreeGrafter"/>
</dbReference>
<dbReference type="OMA" id="QYEQKPH"/>
<comment type="cofactor">
    <cofactor evidence="1">
        <name>Mg(2+)</name>
        <dbReference type="ChEBI" id="CHEBI:18420"/>
    </cofactor>
</comment>
<keyword evidence="10" id="KW-0472">Membrane</keyword>
<dbReference type="PANTHER" id="PTHR11200">
    <property type="entry name" value="INOSITOL 5-PHOSPHATASE"/>
    <property type="match status" value="1"/>
</dbReference>
<keyword evidence="13" id="KW-1185">Reference proteome</keyword>
<accession>A0A5P1EBA7</accession>
<evidence type="ECO:0000256" key="3">
    <source>
        <dbReference type="ARBA" id="ARBA00022499"/>
    </source>
</evidence>
<dbReference type="InterPro" id="IPR015943">
    <property type="entry name" value="WD40/YVTN_repeat-like_dom_sf"/>
</dbReference>
<keyword evidence="7" id="KW-0460">Magnesium</keyword>
<keyword evidence="8" id="KW-0832">Ubl conjugation</keyword>
<keyword evidence="10" id="KW-1133">Transmembrane helix</keyword>
<protein>
    <recommendedName>
        <fullName evidence="11">Inositol polyphosphate-related phosphatase domain-containing protein</fullName>
    </recommendedName>
</protein>
<evidence type="ECO:0000259" key="11">
    <source>
        <dbReference type="SMART" id="SM00128"/>
    </source>
</evidence>
<dbReference type="GO" id="GO:0046856">
    <property type="term" value="P:phosphatidylinositol dephosphorylation"/>
    <property type="evidence" value="ECO:0007669"/>
    <property type="project" value="InterPro"/>
</dbReference>
<feature type="domain" description="Inositol polyphosphate-related phosphatase" evidence="11">
    <location>
        <begin position="445"/>
        <end position="793"/>
    </location>
</feature>
<dbReference type="InterPro" id="IPR046985">
    <property type="entry name" value="IP5"/>
</dbReference>
<dbReference type="InterPro" id="IPR036691">
    <property type="entry name" value="Endo/exonu/phosph_ase_sf"/>
</dbReference>
<dbReference type="GO" id="GO:0009846">
    <property type="term" value="P:pollen germination"/>
    <property type="evidence" value="ECO:0007669"/>
    <property type="project" value="UniProtKB-ARBA"/>
</dbReference>
<dbReference type="GO" id="GO:0046872">
    <property type="term" value="F:metal ion binding"/>
    <property type="evidence" value="ECO:0007669"/>
    <property type="project" value="UniProtKB-KW"/>
</dbReference>
<keyword evidence="6" id="KW-0378">Hydrolase</keyword>
<evidence type="ECO:0000256" key="10">
    <source>
        <dbReference type="SAM" id="Phobius"/>
    </source>
</evidence>
<evidence type="ECO:0000256" key="6">
    <source>
        <dbReference type="ARBA" id="ARBA00022801"/>
    </source>
</evidence>
<feature type="compositionally biased region" description="Acidic residues" evidence="9">
    <location>
        <begin position="1095"/>
        <end position="1104"/>
    </location>
</feature>
<evidence type="ECO:0000256" key="8">
    <source>
        <dbReference type="ARBA" id="ARBA00022843"/>
    </source>
</evidence>
<dbReference type="Gene3D" id="2.130.10.10">
    <property type="entry name" value="YVTN repeat-like/Quinoprotein amine dehydrogenase"/>
    <property type="match status" value="1"/>
</dbReference>
<evidence type="ECO:0000256" key="2">
    <source>
        <dbReference type="ARBA" id="ARBA00010768"/>
    </source>
</evidence>
<dbReference type="FunFam" id="2.130.10.10:FF:001216">
    <property type="entry name" value="Type II inositol polyphosphate 5-phosphatase 15"/>
    <property type="match status" value="1"/>
</dbReference>
<dbReference type="CDD" id="cd09074">
    <property type="entry name" value="INPP5c"/>
    <property type="match status" value="1"/>
</dbReference>
<dbReference type="InterPro" id="IPR056454">
    <property type="entry name" value="Beta-prop_IP5PC_F"/>
</dbReference>
<keyword evidence="3" id="KW-1017">Isopeptide bond</keyword>
<evidence type="ECO:0000256" key="7">
    <source>
        <dbReference type="ARBA" id="ARBA00022842"/>
    </source>
</evidence>
<feature type="transmembrane region" description="Helical" evidence="10">
    <location>
        <begin position="1154"/>
        <end position="1174"/>
    </location>
</feature>
<feature type="region of interest" description="Disordered" evidence="9">
    <location>
        <begin position="60"/>
        <end position="81"/>
    </location>
</feature>
<dbReference type="Gene3D" id="3.60.10.10">
    <property type="entry name" value="Endonuclease/exonuclease/phosphatase"/>
    <property type="match status" value="1"/>
</dbReference>
<comment type="similarity">
    <text evidence="2">Belongs to the inositol polyphosphate 5-phosphatase family.</text>
</comment>
<reference evidence="13" key="1">
    <citation type="journal article" date="2017" name="Nat. Commun.">
        <title>The asparagus genome sheds light on the origin and evolution of a young Y chromosome.</title>
        <authorList>
            <person name="Harkess A."/>
            <person name="Zhou J."/>
            <person name="Xu C."/>
            <person name="Bowers J.E."/>
            <person name="Van der Hulst R."/>
            <person name="Ayyampalayam S."/>
            <person name="Mercati F."/>
            <person name="Riccardi P."/>
            <person name="McKain M.R."/>
            <person name="Kakrana A."/>
            <person name="Tang H."/>
            <person name="Ray J."/>
            <person name="Groenendijk J."/>
            <person name="Arikit S."/>
            <person name="Mathioni S.M."/>
            <person name="Nakano M."/>
            <person name="Shan H."/>
            <person name="Telgmann-Rauber A."/>
            <person name="Kanno A."/>
            <person name="Yue Z."/>
            <person name="Chen H."/>
            <person name="Li W."/>
            <person name="Chen Y."/>
            <person name="Xu X."/>
            <person name="Zhang Y."/>
            <person name="Luo S."/>
            <person name="Chen H."/>
            <person name="Gao J."/>
            <person name="Mao Z."/>
            <person name="Pires J.C."/>
            <person name="Luo M."/>
            <person name="Kudrna D."/>
            <person name="Wing R.A."/>
            <person name="Meyers B.C."/>
            <person name="Yi K."/>
            <person name="Kong H."/>
            <person name="Lavrijsen P."/>
            <person name="Sunseri F."/>
            <person name="Falavigna A."/>
            <person name="Ye Y."/>
            <person name="Leebens-Mack J.H."/>
            <person name="Chen G."/>
        </authorList>
    </citation>
    <scope>NUCLEOTIDE SEQUENCE [LARGE SCALE GENOMIC DNA]</scope>
    <source>
        <strain evidence="13">cv. DH0086</strain>
    </source>
</reference>
<organism evidence="12 13">
    <name type="scientific">Asparagus officinalis</name>
    <name type="common">Garden asparagus</name>
    <dbReference type="NCBI Taxonomy" id="4686"/>
    <lineage>
        <taxon>Eukaryota</taxon>
        <taxon>Viridiplantae</taxon>
        <taxon>Streptophyta</taxon>
        <taxon>Embryophyta</taxon>
        <taxon>Tracheophyta</taxon>
        <taxon>Spermatophyta</taxon>
        <taxon>Magnoliopsida</taxon>
        <taxon>Liliopsida</taxon>
        <taxon>Asparagales</taxon>
        <taxon>Asparagaceae</taxon>
        <taxon>Asparagoideae</taxon>
        <taxon>Asparagus</taxon>
    </lineage>
</organism>
<feature type="compositionally biased region" description="Basic and acidic residues" evidence="9">
    <location>
        <begin position="65"/>
        <end position="78"/>
    </location>
</feature>
<keyword evidence="5" id="KW-0677">Repeat</keyword>
<dbReference type="SUPFAM" id="SSF56219">
    <property type="entry name" value="DNase I-like"/>
    <property type="match status" value="1"/>
</dbReference>
<evidence type="ECO:0000256" key="1">
    <source>
        <dbReference type="ARBA" id="ARBA00001946"/>
    </source>
</evidence>